<dbReference type="GO" id="GO:0022857">
    <property type="term" value="F:transmembrane transporter activity"/>
    <property type="evidence" value="ECO:0007669"/>
    <property type="project" value="InterPro"/>
</dbReference>
<dbReference type="Gene3D" id="3.30.420.270">
    <property type="match status" value="1"/>
</dbReference>
<proteinExistence type="inferred from homology"/>
<dbReference type="Pfam" id="PF02472">
    <property type="entry name" value="ExbD"/>
    <property type="match status" value="1"/>
</dbReference>
<evidence type="ECO:0000313" key="9">
    <source>
        <dbReference type="EMBL" id="BBE19576.1"/>
    </source>
</evidence>
<organism evidence="9 10">
    <name type="scientific">Aquipluma nitroreducens</name>
    <dbReference type="NCBI Taxonomy" id="2010828"/>
    <lineage>
        <taxon>Bacteria</taxon>
        <taxon>Pseudomonadati</taxon>
        <taxon>Bacteroidota</taxon>
        <taxon>Bacteroidia</taxon>
        <taxon>Marinilabiliales</taxon>
        <taxon>Prolixibacteraceae</taxon>
        <taxon>Aquipluma</taxon>
    </lineage>
</organism>
<evidence type="ECO:0000256" key="2">
    <source>
        <dbReference type="ARBA" id="ARBA00005811"/>
    </source>
</evidence>
<evidence type="ECO:0000313" key="10">
    <source>
        <dbReference type="Proteomes" id="UP001193389"/>
    </source>
</evidence>
<accession>A0A5K7SDN2</accession>
<keyword evidence="3" id="KW-1003">Cell membrane</keyword>
<dbReference type="AlphaFoldDB" id="A0A5K7SDN2"/>
<keyword evidence="5 8" id="KW-1133">Transmembrane helix</keyword>
<sequence length="137" mass="15445">MNFRGTRKQEFEVFTGSFSDIMFFLMLFFLIVSTMITPGAIKLALPQADKSPSMDKQTEKIAISITKDLKYFINDRELQFAQIEPELLKIKKGNDNAFAIVRCDNTIAVQSMVDVLQLGNKVGVKMVLATTRKDASK</sequence>
<comment type="subcellular location">
    <subcellularLocation>
        <location evidence="1">Cell membrane</location>
        <topology evidence="1">Single-pass membrane protein</topology>
    </subcellularLocation>
    <subcellularLocation>
        <location evidence="7">Cell membrane</location>
        <topology evidence="7">Single-pass type II membrane protein</topology>
    </subcellularLocation>
</comment>
<evidence type="ECO:0000256" key="7">
    <source>
        <dbReference type="RuleBase" id="RU003879"/>
    </source>
</evidence>
<keyword evidence="6 8" id="KW-0472">Membrane</keyword>
<dbReference type="EMBL" id="AP018694">
    <property type="protein sequence ID" value="BBE19576.1"/>
    <property type="molecule type" value="Genomic_DNA"/>
</dbReference>
<evidence type="ECO:0000256" key="1">
    <source>
        <dbReference type="ARBA" id="ARBA00004162"/>
    </source>
</evidence>
<dbReference type="InterPro" id="IPR003400">
    <property type="entry name" value="ExbD"/>
</dbReference>
<name>A0A5K7SDN2_9BACT</name>
<dbReference type="GO" id="GO:0005886">
    <property type="term" value="C:plasma membrane"/>
    <property type="evidence" value="ECO:0007669"/>
    <property type="project" value="UniProtKB-SubCell"/>
</dbReference>
<keyword evidence="10" id="KW-1185">Reference proteome</keyword>
<gene>
    <name evidence="9" type="ORF">AQPE_3762</name>
</gene>
<protein>
    <submittedName>
        <fullName evidence="9">Biopolymer transport protein ExbD/TolR</fullName>
    </submittedName>
</protein>
<dbReference type="Proteomes" id="UP001193389">
    <property type="component" value="Chromosome"/>
</dbReference>
<evidence type="ECO:0000256" key="4">
    <source>
        <dbReference type="ARBA" id="ARBA00022692"/>
    </source>
</evidence>
<comment type="similarity">
    <text evidence="2 7">Belongs to the ExbD/TolR family.</text>
</comment>
<evidence type="ECO:0000256" key="3">
    <source>
        <dbReference type="ARBA" id="ARBA00022475"/>
    </source>
</evidence>
<dbReference type="RefSeq" id="WP_318347807.1">
    <property type="nucleotide sequence ID" value="NZ_AP018694.1"/>
</dbReference>
<dbReference type="PANTHER" id="PTHR30558">
    <property type="entry name" value="EXBD MEMBRANE COMPONENT OF PMF-DRIVEN MACROMOLECULE IMPORT SYSTEM"/>
    <property type="match status" value="1"/>
</dbReference>
<keyword evidence="4 7" id="KW-0812">Transmembrane</keyword>
<evidence type="ECO:0000256" key="8">
    <source>
        <dbReference type="SAM" id="Phobius"/>
    </source>
</evidence>
<keyword evidence="7" id="KW-0813">Transport</keyword>
<evidence type="ECO:0000256" key="6">
    <source>
        <dbReference type="ARBA" id="ARBA00023136"/>
    </source>
</evidence>
<dbReference type="KEGG" id="anf:AQPE_3762"/>
<keyword evidence="7" id="KW-0653">Protein transport</keyword>
<evidence type="ECO:0000256" key="5">
    <source>
        <dbReference type="ARBA" id="ARBA00022989"/>
    </source>
</evidence>
<dbReference type="GO" id="GO:0015031">
    <property type="term" value="P:protein transport"/>
    <property type="evidence" value="ECO:0007669"/>
    <property type="project" value="UniProtKB-KW"/>
</dbReference>
<reference evidence="9" key="1">
    <citation type="journal article" date="2020" name="Int. J. Syst. Evol. Microbiol.">
        <title>Aquipluma nitroreducens gen. nov. sp. nov., a novel facultatively anaerobic bacterium isolated from a freshwater lake.</title>
        <authorList>
            <person name="Watanabe M."/>
            <person name="Kojima H."/>
            <person name="Fukui M."/>
        </authorList>
    </citation>
    <scope>NUCLEOTIDE SEQUENCE</scope>
    <source>
        <strain evidence="9">MeG22</strain>
    </source>
</reference>
<dbReference type="PANTHER" id="PTHR30558:SF7">
    <property type="entry name" value="TOL-PAL SYSTEM PROTEIN TOLR"/>
    <property type="match status" value="1"/>
</dbReference>
<feature type="transmembrane region" description="Helical" evidence="8">
    <location>
        <begin position="21"/>
        <end position="41"/>
    </location>
</feature>